<keyword evidence="3" id="KW-1185">Reference proteome</keyword>
<evidence type="ECO:0000313" key="3">
    <source>
        <dbReference type="Proteomes" id="UP000237000"/>
    </source>
</evidence>
<gene>
    <name evidence="2" type="ORF">TorRG33x02_126260</name>
</gene>
<sequence length="78" mass="8395">MRPNGGPVASSGENEGDTVYRSPPVVFTIPRLTSEIQSLKLPDGEKCSSGTQNLPFLTVSLEKAEPLPSTHKVDETQK</sequence>
<reference evidence="3" key="1">
    <citation type="submission" date="2016-06" db="EMBL/GenBank/DDBJ databases">
        <title>Parallel loss of symbiosis genes in relatives of nitrogen-fixing non-legume Parasponia.</title>
        <authorList>
            <person name="Van Velzen R."/>
            <person name="Holmer R."/>
            <person name="Bu F."/>
            <person name="Rutten L."/>
            <person name="Van Zeijl A."/>
            <person name="Liu W."/>
            <person name="Santuari L."/>
            <person name="Cao Q."/>
            <person name="Sharma T."/>
            <person name="Shen D."/>
            <person name="Roswanjaya Y."/>
            <person name="Wardhani T."/>
            <person name="Kalhor M.S."/>
            <person name="Jansen J."/>
            <person name="Van den Hoogen J."/>
            <person name="Gungor B."/>
            <person name="Hartog M."/>
            <person name="Hontelez J."/>
            <person name="Verver J."/>
            <person name="Yang W.-C."/>
            <person name="Schijlen E."/>
            <person name="Repin R."/>
            <person name="Schilthuizen M."/>
            <person name="Schranz E."/>
            <person name="Heidstra R."/>
            <person name="Miyata K."/>
            <person name="Fedorova E."/>
            <person name="Kohlen W."/>
            <person name="Bisseling T."/>
            <person name="Smit S."/>
            <person name="Geurts R."/>
        </authorList>
    </citation>
    <scope>NUCLEOTIDE SEQUENCE [LARGE SCALE GENOMIC DNA]</scope>
    <source>
        <strain evidence="3">cv. RG33-2</strain>
    </source>
</reference>
<dbReference type="EMBL" id="JXTC01000073">
    <property type="protein sequence ID" value="PON91587.1"/>
    <property type="molecule type" value="Genomic_DNA"/>
</dbReference>
<name>A0A2P5F1C0_TREOI</name>
<dbReference type="Proteomes" id="UP000237000">
    <property type="component" value="Unassembled WGS sequence"/>
</dbReference>
<feature type="region of interest" description="Disordered" evidence="1">
    <location>
        <begin position="1"/>
        <end position="23"/>
    </location>
</feature>
<proteinExistence type="predicted"/>
<organism evidence="2 3">
    <name type="scientific">Trema orientale</name>
    <name type="common">Charcoal tree</name>
    <name type="synonym">Celtis orientalis</name>
    <dbReference type="NCBI Taxonomy" id="63057"/>
    <lineage>
        <taxon>Eukaryota</taxon>
        <taxon>Viridiplantae</taxon>
        <taxon>Streptophyta</taxon>
        <taxon>Embryophyta</taxon>
        <taxon>Tracheophyta</taxon>
        <taxon>Spermatophyta</taxon>
        <taxon>Magnoliopsida</taxon>
        <taxon>eudicotyledons</taxon>
        <taxon>Gunneridae</taxon>
        <taxon>Pentapetalae</taxon>
        <taxon>rosids</taxon>
        <taxon>fabids</taxon>
        <taxon>Rosales</taxon>
        <taxon>Cannabaceae</taxon>
        <taxon>Trema</taxon>
    </lineage>
</organism>
<accession>A0A2P5F1C0</accession>
<protein>
    <submittedName>
        <fullName evidence="2">Uncharacterized protein</fullName>
    </submittedName>
</protein>
<evidence type="ECO:0000256" key="1">
    <source>
        <dbReference type="SAM" id="MobiDB-lite"/>
    </source>
</evidence>
<dbReference type="InParanoid" id="A0A2P5F1C0"/>
<dbReference type="AlphaFoldDB" id="A0A2P5F1C0"/>
<comment type="caution">
    <text evidence="2">The sequence shown here is derived from an EMBL/GenBank/DDBJ whole genome shotgun (WGS) entry which is preliminary data.</text>
</comment>
<evidence type="ECO:0000313" key="2">
    <source>
        <dbReference type="EMBL" id="PON91587.1"/>
    </source>
</evidence>